<feature type="repeat" description="ANK" evidence="12">
    <location>
        <begin position="117"/>
        <end position="149"/>
    </location>
</feature>
<dbReference type="VEuPathDB" id="FungiDB:YALI0_E21780g"/>
<dbReference type="Gene3D" id="1.25.40.20">
    <property type="entry name" value="Ankyrin repeat-containing domain"/>
    <property type="match status" value="1"/>
</dbReference>
<dbReference type="PROSITE" id="PS50216">
    <property type="entry name" value="DHHC"/>
    <property type="match status" value="1"/>
</dbReference>
<dbReference type="OMA" id="FWVGFRY"/>
<sequence length="702" mass="77430">MSTDAELQTISGLSVASKSAPSTQTEGVTASGKVESTTNAEEATSDVEEEENPLVVAARDGNTAEVKRLCESGSYSVLDTAEDGVTALHWAAVNNRISTCQYLVEQGAVVDAKGGQLNGTPLHWACRRGLVYIVHYLIQNGADPLRSDVQGYNALHLATHSSNVMLLVYLLHQGLPVDCQDPNGRTALHWAAYQGDALSVDVLLRWGSDVKITDTQGFLPLHWGIVNGSRNSLARLIEEGSDMYAKSSDGKTPHVMAAEMNTTAQLEGALDDCGRFPDGSQKTKYFDARTTNLLCFFTPFILILLGLVLCTFCGPIFGIILTVATLFGSIKLLKTLVLPSLYNGHAALLKSPFQAGIFTGSAFWVTVKYLTSVLPATFASHPILNFFFASIFGLAMYCFFRCMSMDPGYIPKLSGITEQKEVIETLIERGEFDTRHFCFVTYVRKPLRSKFCRQSKRVVARFDHFCPWVWNAIGVRNHRMFVLYVLFLQIGIPLWLALNSAYFGELLEIKRWDPLEFYLVIWISLQLIWITFLSFVQIFQICRSLTTSEAVNLQKYGYMGADDYSSVPLDHSAATASAKSVMNAHGHAAKSPCFSSVLKLLGVDQFVATAGEAIKHRDNRSWKEKNPTDSGAGTNCFDFWFPNGKFDLLAVFEAGKGGGAIGGHAVDYYKLWDFPDVSPNQQQTNNRSTREDGEALLAESQV</sequence>
<keyword evidence="3 13" id="KW-0812">Transmembrane</keyword>
<dbReference type="PROSITE" id="PS50088">
    <property type="entry name" value="ANK_REPEAT"/>
    <property type="match status" value="5"/>
</dbReference>
<dbReference type="VEuPathDB" id="FungiDB:YALI1_E25761g"/>
<feature type="transmembrane region" description="Helical" evidence="13">
    <location>
        <begin position="518"/>
        <end position="539"/>
    </location>
</feature>
<feature type="region of interest" description="Disordered" evidence="14">
    <location>
        <begin position="1"/>
        <end position="51"/>
    </location>
</feature>
<keyword evidence="6 12" id="KW-0040">ANK repeat</keyword>
<feature type="transmembrane region" description="Helical" evidence="13">
    <location>
        <begin position="379"/>
        <end position="400"/>
    </location>
</feature>
<evidence type="ECO:0000256" key="10">
    <source>
        <dbReference type="ARBA" id="ARBA00023315"/>
    </source>
</evidence>
<dbReference type="eggNOG" id="KOG0509">
    <property type="taxonomic scope" value="Eukaryota"/>
</dbReference>
<dbReference type="InterPro" id="IPR036770">
    <property type="entry name" value="Ankyrin_rpt-contain_sf"/>
</dbReference>
<keyword evidence="9" id="KW-0449">Lipoprotein</keyword>
<dbReference type="PROSITE" id="PS50297">
    <property type="entry name" value="ANK_REP_REGION"/>
    <property type="match status" value="4"/>
</dbReference>
<dbReference type="GeneID" id="2911956"/>
<evidence type="ECO:0000256" key="14">
    <source>
        <dbReference type="SAM" id="MobiDB-lite"/>
    </source>
</evidence>
<evidence type="ECO:0000256" key="9">
    <source>
        <dbReference type="ARBA" id="ARBA00023288"/>
    </source>
</evidence>
<evidence type="ECO:0000259" key="15">
    <source>
        <dbReference type="Pfam" id="PF01529"/>
    </source>
</evidence>
<comment type="catalytic activity">
    <reaction evidence="11 13">
        <text>L-cysteinyl-[protein] + hexadecanoyl-CoA = S-hexadecanoyl-L-cysteinyl-[protein] + CoA</text>
        <dbReference type="Rhea" id="RHEA:36683"/>
        <dbReference type="Rhea" id="RHEA-COMP:10131"/>
        <dbReference type="Rhea" id="RHEA-COMP:11032"/>
        <dbReference type="ChEBI" id="CHEBI:29950"/>
        <dbReference type="ChEBI" id="CHEBI:57287"/>
        <dbReference type="ChEBI" id="CHEBI:57379"/>
        <dbReference type="ChEBI" id="CHEBI:74151"/>
        <dbReference type="EC" id="2.3.1.225"/>
    </reaction>
</comment>
<dbReference type="KEGG" id="yli:2911956"/>
<dbReference type="SMART" id="SM00248">
    <property type="entry name" value="ANK"/>
    <property type="match status" value="6"/>
</dbReference>
<reference evidence="17 19" key="2">
    <citation type="submission" date="2018-07" db="EMBL/GenBank/DDBJ databases">
        <title>Draft Genome Assemblies for Five Robust Yarrowia lipolytica Strains Exhibiting High Lipid Production and Pentose Sugar Utilization and Sugar Alcohol Secretion from Undetoxified Lignocellulosic Biomass Hydrolysates.</title>
        <authorList>
            <consortium name="DOE Joint Genome Institute"/>
            <person name="Walker C."/>
            <person name="Ryu S."/>
            <person name="Na H."/>
            <person name="Zane M."/>
            <person name="LaButti K."/>
            <person name="Lipzen A."/>
            <person name="Haridas S."/>
            <person name="Barry K."/>
            <person name="Grigoriev I.V."/>
            <person name="Quarterman J."/>
            <person name="Slininger P."/>
            <person name="Dien B."/>
            <person name="Trinh C.T."/>
        </authorList>
    </citation>
    <scope>NUCLEOTIDE SEQUENCE [LARGE SCALE GENOMIC DNA]</scope>
    <source>
        <strain evidence="17 19">YB392</strain>
    </source>
</reference>
<dbReference type="EC" id="2.3.1.225" evidence="13"/>
<dbReference type="InterPro" id="IPR001594">
    <property type="entry name" value="Palmitoyltrfase_DHHC"/>
</dbReference>
<name>A0A1H6Q4C3_YARLL</name>
<keyword evidence="13 17" id="KW-0808">Transferase</keyword>
<dbReference type="PANTHER" id="PTHR24161">
    <property type="entry name" value="ANK_REP_REGION DOMAIN-CONTAINING PROTEIN-RELATED"/>
    <property type="match status" value="1"/>
</dbReference>
<evidence type="ECO:0000313" key="16">
    <source>
        <dbReference type="EMBL" id="AOW05766.1"/>
    </source>
</evidence>
<dbReference type="RefSeq" id="XP_504242.1">
    <property type="nucleotide sequence ID" value="XM_504242.1"/>
</dbReference>
<dbReference type="InterPro" id="IPR002110">
    <property type="entry name" value="Ankyrin_rpt"/>
</dbReference>
<evidence type="ECO:0000256" key="1">
    <source>
        <dbReference type="ARBA" id="ARBA00004141"/>
    </source>
</evidence>
<comment type="subcellular location">
    <subcellularLocation>
        <location evidence="1">Membrane</location>
        <topology evidence="1">Multi-pass membrane protein</topology>
    </subcellularLocation>
</comment>
<keyword evidence="7 13" id="KW-0472">Membrane</keyword>
<dbReference type="AlphaFoldDB" id="A0A1H6Q4C3"/>
<feature type="transmembrane region" description="Helical" evidence="13">
    <location>
        <begin position="481"/>
        <end position="498"/>
    </location>
</feature>
<evidence type="ECO:0000256" key="12">
    <source>
        <dbReference type="PROSITE-ProRule" id="PRU00023"/>
    </source>
</evidence>
<dbReference type="EMBL" id="KZ858954">
    <property type="protein sequence ID" value="RDW28245.1"/>
    <property type="molecule type" value="Genomic_DNA"/>
</dbReference>
<proteinExistence type="inferred from homology"/>
<comment type="similarity">
    <text evidence="2">Belongs to the DHHC palmitoyltransferase family. AKR/ZDHHC17 subfamily.</text>
</comment>
<evidence type="ECO:0000256" key="2">
    <source>
        <dbReference type="ARBA" id="ARBA00010104"/>
    </source>
</evidence>
<feature type="repeat" description="ANK" evidence="12">
    <location>
        <begin position="150"/>
        <end position="182"/>
    </location>
</feature>
<dbReference type="SMR" id="A0A1H6Q4C3"/>
<dbReference type="GO" id="GO:0016020">
    <property type="term" value="C:membrane"/>
    <property type="evidence" value="ECO:0007669"/>
    <property type="project" value="UniProtKB-SubCell"/>
</dbReference>
<dbReference type="Pfam" id="PF00023">
    <property type="entry name" value="Ank"/>
    <property type="match status" value="1"/>
</dbReference>
<dbReference type="GO" id="GO:0019706">
    <property type="term" value="F:protein-cysteine S-palmitoyltransferase activity"/>
    <property type="evidence" value="ECO:0007669"/>
    <property type="project" value="UniProtKB-EC"/>
</dbReference>
<evidence type="ECO:0000256" key="3">
    <source>
        <dbReference type="ARBA" id="ARBA00022692"/>
    </source>
</evidence>
<keyword evidence="5 13" id="KW-1133">Transmembrane helix</keyword>
<protein>
    <recommendedName>
        <fullName evidence="13">Palmitoyltransferase</fullName>
        <ecNumber evidence="13">2.3.1.225</ecNumber>
    </recommendedName>
</protein>
<evidence type="ECO:0000313" key="19">
    <source>
        <dbReference type="Proteomes" id="UP000256601"/>
    </source>
</evidence>
<reference evidence="16 18" key="1">
    <citation type="journal article" date="2016" name="PLoS ONE">
        <title>Sequence Assembly of Yarrowia lipolytica Strain W29/CLIB89 Shows Transposable Element Diversity.</title>
        <authorList>
            <person name="Magnan C."/>
            <person name="Yu J."/>
            <person name="Chang I."/>
            <person name="Jahn E."/>
            <person name="Kanomata Y."/>
            <person name="Wu J."/>
            <person name="Zeller M."/>
            <person name="Oakes M."/>
            <person name="Baldi P."/>
            <person name="Sandmeyer S."/>
        </authorList>
    </citation>
    <scope>NUCLEOTIDE SEQUENCE [LARGE SCALE GENOMIC DNA]</scope>
    <source>
        <strain evidence="16">CLIB89</strain>
        <strain evidence="18">CLIB89(W29)</strain>
    </source>
</reference>
<comment type="domain">
    <text evidence="13">The DHHC domain is required for palmitoyltransferase activity.</text>
</comment>
<evidence type="ECO:0000313" key="18">
    <source>
        <dbReference type="Proteomes" id="UP000182444"/>
    </source>
</evidence>
<organism evidence="16 18">
    <name type="scientific">Yarrowia lipolytica</name>
    <name type="common">Candida lipolytica</name>
    <dbReference type="NCBI Taxonomy" id="4952"/>
    <lineage>
        <taxon>Eukaryota</taxon>
        <taxon>Fungi</taxon>
        <taxon>Dikarya</taxon>
        <taxon>Ascomycota</taxon>
        <taxon>Saccharomycotina</taxon>
        <taxon>Dipodascomycetes</taxon>
        <taxon>Dipodascales</taxon>
        <taxon>Dipodascales incertae sedis</taxon>
        <taxon>Yarrowia</taxon>
    </lineage>
</organism>
<dbReference type="PANTHER" id="PTHR24161:SF85">
    <property type="entry name" value="PALMITOYLTRANSFERASE HIP14"/>
    <property type="match status" value="1"/>
</dbReference>
<feature type="repeat" description="ANK" evidence="12">
    <location>
        <begin position="183"/>
        <end position="215"/>
    </location>
</feature>
<evidence type="ECO:0000256" key="7">
    <source>
        <dbReference type="ARBA" id="ARBA00023136"/>
    </source>
</evidence>
<dbReference type="SUPFAM" id="SSF48403">
    <property type="entry name" value="Ankyrin repeat"/>
    <property type="match status" value="1"/>
</dbReference>
<feature type="repeat" description="ANK" evidence="12">
    <location>
        <begin position="83"/>
        <end position="115"/>
    </location>
</feature>
<feature type="domain" description="Palmitoyltransferase DHHC" evidence="15">
    <location>
        <begin position="432"/>
        <end position="552"/>
    </location>
</feature>
<keyword evidence="10 13" id="KW-0012">Acyltransferase</keyword>
<accession>A0A1H6Q4C3</accession>
<evidence type="ECO:0000256" key="4">
    <source>
        <dbReference type="ARBA" id="ARBA00022737"/>
    </source>
</evidence>
<dbReference type="EMBL" id="CP017557">
    <property type="protein sequence ID" value="AOW05766.1"/>
    <property type="molecule type" value="Genomic_DNA"/>
</dbReference>
<feature type="transmembrane region" description="Helical" evidence="13">
    <location>
        <begin position="300"/>
        <end position="327"/>
    </location>
</feature>
<keyword evidence="4" id="KW-0677">Repeat</keyword>
<dbReference type="Proteomes" id="UP000256601">
    <property type="component" value="Unassembled WGS sequence"/>
</dbReference>
<feature type="region of interest" description="Disordered" evidence="14">
    <location>
        <begin position="679"/>
        <end position="702"/>
    </location>
</feature>
<evidence type="ECO:0000256" key="5">
    <source>
        <dbReference type="ARBA" id="ARBA00022989"/>
    </source>
</evidence>
<gene>
    <name evidence="17" type="ORF">B0I71DRAFT_127810</name>
    <name evidence="16" type="ORF">YALI1_E25761g</name>
</gene>
<evidence type="ECO:0000313" key="17">
    <source>
        <dbReference type="EMBL" id="RDW28245.1"/>
    </source>
</evidence>
<evidence type="ECO:0000256" key="11">
    <source>
        <dbReference type="ARBA" id="ARBA00048048"/>
    </source>
</evidence>
<dbReference type="Pfam" id="PF12796">
    <property type="entry name" value="Ank_2"/>
    <property type="match status" value="2"/>
</dbReference>
<dbReference type="Proteomes" id="UP000182444">
    <property type="component" value="Chromosome 1E"/>
</dbReference>
<evidence type="ECO:0000256" key="8">
    <source>
        <dbReference type="ARBA" id="ARBA00023139"/>
    </source>
</evidence>
<feature type="compositionally biased region" description="Polar residues" evidence="14">
    <location>
        <begin position="1"/>
        <end position="40"/>
    </location>
</feature>
<keyword evidence="8" id="KW-0564">Palmitate</keyword>
<dbReference type="OrthoDB" id="6781668at2759"/>
<feature type="repeat" description="ANK" evidence="12">
    <location>
        <begin position="216"/>
        <end position="248"/>
    </location>
</feature>
<evidence type="ECO:0000256" key="6">
    <source>
        <dbReference type="ARBA" id="ARBA00023043"/>
    </source>
</evidence>
<evidence type="ECO:0000256" key="13">
    <source>
        <dbReference type="RuleBase" id="RU079119"/>
    </source>
</evidence>
<dbReference type="Pfam" id="PF01529">
    <property type="entry name" value="DHHC"/>
    <property type="match status" value="1"/>
</dbReference>